<dbReference type="AlphaFoldDB" id="A0AAE0NTB0"/>
<evidence type="ECO:0000256" key="1">
    <source>
        <dbReference type="SAM" id="Phobius"/>
    </source>
</evidence>
<evidence type="ECO:0008006" key="4">
    <source>
        <dbReference type="Google" id="ProtNLM"/>
    </source>
</evidence>
<keyword evidence="1" id="KW-1133">Transmembrane helix</keyword>
<reference evidence="2" key="1">
    <citation type="journal article" date="2023" name="Mol. Phylogenet. Evol.">
        <title>Genome-scale phylogeny and comparative genomics of the fungal order Sordariales.</title>
        <authorList>
            <person name="Hensen N."/>
            <person name="Bonometti L."/>
            <person name="Westerberg I."/>
            <person name="Brannstrom I.O."/>
            <person name="Guillou S."/>
            <person name="Cros-Aarteil S."/>
            <person name="Calhoun S."/>
            <person name="Haridas S."/>
            <person name="Kuo A."/>
            <person name="Mondo S."/>
            <person name="Pangilinan J."/>
            <person name="Riley R."/>
            <person name="LaButti K."/>
            <person name="Andreopoulos B."/>
            <person name="Lipzen A."/>
            <person name="Chen C."/>
            <person name="Yan M."/>
            <person name="Daum C."/>
            <person name="Ng V."/>
            <person name="Clum A."/>
            <person name="Steindorff A."/>
            <person name="Ohm R.A."/>
            <person name="Martin F."/>
            <person name="Silar P."/>
            <person name="Natvig D.O."/>
            <person name="Lalanne C."/>
            <person name="Gautier V."/>
            <person name="Ament-Velasquez S.L."/>
            <person name="Kruys A."/>
            <person name="Hutchinson M.I."/>
            <person name="Powell A.J."/>
            <person name="Barry K."/>
            <person name="Miller A.N."/>
            <person name="Grigoriev I.V."/>
            <person name="Debuchy R."/>
            <person name="Gladieux P."/>
            <person name="Hiltunen Thoren M."/>
            <person name="Johannesson H."/>
        </authorList>
    </citation>
    <scope>NUCLEOTIDE SEQUENCE</scope>
    <source>
        <strain evidence="2">CBS 232.78</strain>
    </source>
</reference>
<keyword evidence="1" id="KW-0472">Membrane</keyword>
<dbReference type="PANTHER" id="PTHR36124:SF1">
    <property type="entry name" value="ER-BOUND OXYGENASE MPAB_MPAB'_RUBBER OXYGENASE CATALYTIC DOMAIN-CONTAINING PROTEIN"/>
    <property type="match status" value="1"/>
</dbReference>
<evidence type="ECO:0000313" key="3">
    <source>
        <dbReference type="Proteomes" id="UP001285441"/>
    </source>
</evidence>
<dbReference type="Proteomes" id="UP001285441">
    <property type="component" value="Unassembled WGS sequence"/>
</dbReference>
<dbReference type="PANTHER" id="PTHR36124">
    <property type="match status" value="1"/>
</dbReference>
<gene>
    <name evidence="2" type="ORF">B0H63DRAFT_493656</name>
</gene>
<dbReference type="EMBL" id="JAULSW010000003">
    <property type="protein sequence ID" value="KAK3387328.1"/>
    <property type="molecule type" value="Genomic_DNA"/>
</dbReference>
<comment type="caution">
    <text evidence="2">The sequence shown here is derived from an EMBL/GenBank/DDBJ whole genome shotgun (WGS) entry which is preliminary data.</text>
</comment>
<organism evidence="2 3">
    <name type="scientific">Podospora didyma</name>
    <dbReference type="NCBI Taxonomy" id="330526"/>
    <lineage>
        <taxon>Eukaryota</taxon>
        <taxon>Fungi</taxon>
        <taxon>Dikarya</taxon>
        <taxon>Ascomycota</taxon>
        <taxon>Pezizomycotina</taxon>
        <taxon>Sordariomycetes</taxon>
        <taxon>Sordariomycetidae</taxon>
        <taxon>Sordariales</taxon>
        <taxon>Podosporaceae</taxon>
        <taxon>Podospora</taxon>
    </lineage>
</organism>
<reference evidence="2" key="2">
    <citation type="submission" date="2023-06" db="EMBL/GenBank/DDBJ databases">
        <authorList>
            <consortium name="Lawrence Berkeley National Laboratory"/>
            <person name="Haridas S."/>
            <person name="Hensen N."/>
            <person name="Bonometti L."/>
            <person name="Westerberg I."/>
            <person name="Brannstrom I.O."/>
            <person name="Guillou S."/>
            <person name="Cros-Aarteil S."/>
            <person name="Calhoun S."/>
            <person name="Kuo A."/>
            <person name="Mondo S."/>
            <person name="Pangilinan J."/>
            <person name="Riley R."/>
            <person name="LaButti K."/>
            <person name="Andreopoulos B."/>
            <person name="Lipzen A."/>
            <person name="Chen C."/>
            <person name="Yanf M."/>
            <person name="Daum C."/>
            <person name="Ng V."/>
            <person name="Clum A."/>
            <person name="Steindorff A."/>
            <person name="Ohm R."/>
            <person name="Martin F."/>
            <person name="Silar P."/>
            <person name="Natvig D."/>
            <person name="Lalanne C."/>
            <person name="Gautier V."/>
            <person name="Ament-velasquez S.L."/>
            <person name="Kruys A."/>
            <person name="Hutchinson M.I."/>
            <person name="Powell A.J."/>
            <person name="Barry K."/>
            <person name="Miller A.N."/>
            <person name="Grigoriev I.V."/>
            <person name="Debuchy R."/>
            <person name="Gladieux P."/>
            <person name="Thoren M.H."/>
            <person name="Johannesson H."/>
        </authorList>
    </citation>
    <scope>NUCLEOTIDE SEQUENCE</scope>
    <source>
        <strain evidence="2">CBS 232.78</strain>
    </source>
</reference>
<keyword evidence="3" id="KW-1185">Reference proteome</keyword>
<keyword evidence="1" id="KW-0812">Transmembrane</keyword>
<feature type="transmembrane region" description="Helical" evidence="1">
    <location>
        <begin position="6"/>
        <end position="25"/>
    </location>
</feature>
<name>A0AAE0NTB0_9PEZI</name>
<dbReference type="GO" id="GO:0016491">
    <property type="term" value="F:oxidoreductase activity"/>
    <property type="evidence" value="ECO:0007669"/>
    <property type="project" value="InterPro"/>
</dbReference>
<sequence>MGSSNRGWTYGFVGIFSYALVIRLLRFRLRNSLLRKHNYLNRRAMNSMTLEEAYEIQKDITELEFPFTFYNATSFALFKTYAIPTISKLLMNTGQLSKTENASNRAADTAVLVTEYTFNPPASDRAVDSIARMNYLHQGYRKAGTISDDDLLYTLALFALEKIRWTDRFEWRTVTPLEKCAIGVFYRHLGYAMEIPFDVLNPYLPKGPNGKVLPDEEIDGLTWLEALDAWSRQYELDFMVPAQSNKDLAQYTLDVFLIKLPKSVVPFATKVVSALLEPRVRTAMMLVQPGPIHTLLLKTTLTLRRWALMYLLPPRPGWLRVEYFTKTADPKTGRYYSTFYHVAHPWYMKPTFWSRWGPSALLVRLTGGYIPGEASPEAVANENWHSEGYRIQDVGPKNKRGKGEAEMAAMRDRLLENYKGAGPAGRCPMTLG</sequence>
<evidence type="ECO:0000313" key="2">
    <source>
        <dbReference type="EMBL" id="KAK3387328.1"/>
    </source>
</evidence>
<accession>A0AAE0NTB0</accession>
<proteinExistence type="predicted"/>
<protein>
    <recommendedName>
        <fullName evidence="4">ER-bound oxygenase mpaB/mpaB'/Rubber oxygenase catalytic domain-containing protein</fullName>
    </recommendedName>
</protein>
<dbReference type="InterPro" id="IPR046366">
    <property type="entry name" value="MPAB"/>
</dbReference>